<dbReference type="Proteomes" id="UP000187203">
    <property type="component" value="Unassembled WGS sequence"/>
</dbReference>
<dbReference type="InterPro" id="IPR047664">
    <property type="entry name" value="SWEET"/>
</dbReference>
<dbReference type="AlphaFoldDB" id="A0A1R3JUA4"/>
<dbReference type="OrthoDB" id="409725at2759"/>
<feature type="transmembrane region" description="Helical" evidence="9">
    <location>
        <begin position="135"/>
        <end position="156"/>
    </location>
</feature>
<feature type="transmembrane region" description="Helical" evidence="9">
    <location>
        <begin position="42"/>
        <end position="63"/>
    </location>
</feature>
<keyword evidence="5 9" id="KW-0812">Transmembrane</keyword>
<evidence type="ECO:0000256" key="6">
    <source>
        <dbReference type="ARBA" id="ARBA00022737"/>
    </source>
</evidence>
<evidence type="ECO:0000256" key="7">
    <source>
        <dbReference type="ARBA" id="ARBA00022989"/>
    </source>
</evidence>
<keyword evidence="8 9" id="KW-0472">Membrane</keyword>
<dbReference type="FunFam" id="1.20.1280.290:FF:000001">
    <property type="entry name" value="Bidirectional sugar transporter SWEET"/>
    <property type="match status" value="1"/>
</dbReference>
<keyword evidence="3" id="KW-0813">Transport</keyword>
<comment type="similarity">
    <text evidence="2">Belongs to the SWEET sugar transporter family.</text>
</comment>
<dbReference type="GO" id="GO:0051260">
    <property type="term" value="P:protein homooligomerization"/>
    <property type="evidence" value="ECO:0007669"/>
    <property type="project" value="UniProtKB-ARBA"/>
</dbReference>
<evidence type="ECO:0000256" key="9">
    <source>
        <dbReference type="SAM" id="Phobius"/>
    </source>
</evidence>
<sequence length="205" mass="23124">MGRAHPIVGIIGNIISFGLFLSPVPTFWRIWKNKSVEEFQPYPYIATVLNCLMWIFYGLPLVVKDNILVTTINGIGLVIELIYLAIYCWYAKDKKKRVIVFSAFLGEVIFTAAVVAASPLAVWKKVITTKSVEYMPFWLSVASFVNGCCWSIYALIQFDLYIIISNGLGAVFGAMQLILYAYYYFYGKRHAGAKEDGKLSEVQLA</sequence>
<feature type="transmembrane region" description="Helical" evidence="9">
    <location>
        <begin position="75"/>
        <end position="92"/>
    </location>
</feature>
<dbReference type="InterPro" id="IPR004316">
    <property type="entry name" value="SWEET_rpt"/>
</dbReference>
<keyword evidence="7 9" id="KW-1133">Transmembrane helix</keyword>
<protein>
    <submittedName>
        <fullName evidence="10">SWEET sugar transporter</fullName>
    </submittedName>
</protein>
<dbReference type="PANTHER" id="PTHR10791:SF236">
    <property type="entry name" value="BIDIRECTIONAL SUGAR TRANSPORTER SWEET8"/>
    <property type="match status" value="1"/>
</dbReference>
<accession>A0A1R3JUA4</accession>
<gene>
    <name evidence="10" type="ORF">COLO4_13878</name>
</gene>
<evidence type="ECO:0000256" key="3">
    <source>
        <dbReference type="ARBA" id="ARBA00022448"/>
    </source>
</evidence>
<name>A0A1R3JUA4_9ROSI</name>
<feature type="transmembrane region" description="Helical" evidence="9">
    <location>
        <begin position="162"/>
        <end position="185"/>
    </location>
</feature>
<reference evidence="11" key="1">
    <citation type="submission" date="2013-09" db="EMBL/GenBank/DDBJ databases">
        <title>Corchorus olitorius genome sequencing.</title>
        <authorList>
            <person name="Alam M."/>
            <person name="Haque M.S."/>
            <person name="Islam M.S."/>
            <person name="Emdad E.M."/>
            <person name="Islam M.M."/>
            <person name="Ahmed B."/>
            <person name="Halim A."/>
            <person name="Hossen Q.M.M."/>
            <person name="Hossain M.Z."/>
            <person name="Ahmed R."/>
            <person name="Khan M.M."/>
            <person name="Islam R."/>
            <person name="Rashid M.M."/>
            <person name="Khan S.A."/>
            <person name="Rahman M.S."/>
            <person name="Alam M."/>
            <person name="Yahiya A.S."/>
            <person name="Khan M.S."/>
            <person name="Azam M.S."/>
            <person name="Haque T."/>
            <person name="Lashkar M.Z.H."/>
            <person name="Akhand A.I."/>
            <person name="Morshed G."/>
            <person name="Roy S."/>
            <person name="Uddin K.S."/>
            <person name="Rabeya T."/>
            <person name="Hossain A.S."/>
            <person name="Chowdhury A."/>
            <person name="Snigdha A.R."/>
            <person name="Mortoza M.S."/>
            <person name="Matin S.A."/>
            <person name="Hoque S.M.E."/>
            <person name="Islam M.K."/>
            <person name="Roy D.K."/>
            <person name="Haider R."/>
            <person name="Moosa M.M."/>
            <person name="Elias S.M."/>
            <person name="Hasan A.M."/>
            <person name="Jahan S."/>
            <person name="Shafiuddin M."/>
            <person name="Mahmood N."/>
            <person name="Shommy N.S."/>
        </authorList>
    </citation>
    <scope>NUCLEOTIDE SEQUENCE [LARGE SCALE GENOMIC DNA]</scope>
    <source>
        <strain evidence="11">cv. O-4</strain>
    </source>
</reference>
<comment type="subcellular location">
    <subcellularLocation>
        <location evidence="1">Endomembrane system</location>
        <topology evidence="1">Multi-pass membrane protein</topology>
    </subcellularLocation>
</comment>
<keyword evidence="11" id="KW-1185">Reference proteome</keyword>
<feature type="transmembrane region" description="Helical" evidence="9">
    <location>
        <begin position="7"/>
        <end position="30"/>
    </location>
</feature>
<organism evidence="10 11">
    <name type="scientific">Corchorus olitorius</name>
    <dbReference type="NCBI Taxonomy" id="93759"/>
    <lineage>
        <taxon>Eukaryota</taxon>
        <taxon>Viridiplantae</taxon>
        <taxon>Streptophyta</taxon>
        <taxon>Embryophyta</taxon>
        <taxon>Tracheophyta</taxon>
        <taxon>Spermatophyta</taxon>
        <taxon>Magnoliopsida</taxon>
        <taxon>eudicotyledons</taxon>
        <taxon>Gunneridae</taxon>
        <taxon>Pentapetalae</taxon>
        <taxon>rosids</taxon>
        <taxon>malvids</taxon>
        <taxon>Malvales</taxon>
        <taxon>Malvaceae</taxon>
        <taxon>Grewioideae</taxon>
        <taxon>Apeibeae</taxon>
        <taxon>Corchorus</taxon>
    </lineage>
</organism>
<dbReference type="GO" id="GO:0012505">
    <property type="term" value="C:endomembrane system"/>
    <property type="evidence" value="ECO:0007669"/>
    <property type="project" value="UniProtKB-SubCell"/>
</dbReference>
<dbReference type="PANTHER" id="PTHR10791">
    <property type="entry name" value="RAG1-ACTIVATING PROTEIN 1"/>
    <property type="match status" value="1"/>
</dbReference>
<evidence type="ECO:0000313" key="11">
    <source>
        <dbReference type="Proteomes" id="UP000187203"/>
    </source>
</evidence>
<evidence type="ECO:0000256" key="8">
    <source>
        <dbReference type="ARBA" id="ARBA00023136"/>
    </source>
</evidence>
<dbReference type="Pfam" id="PF03083">
    <property type="entry name" value="MtN3_slv"/>
    <property type="match status" value="2"/>
</dbReference>
<dbReference type="Gene3D" id="1.20.1280.290">
    <property type="match status" value="2"/>
</dbReference>
<evidence type="ECO:0000256" key="5">
    <source>
        <dbReference type="ARBA" id="ARBA00022692"/>
    </source>
</evidence>
<keyword evidence="6" id="KW-0677">Repeat</keyword>
<evidence type="ECO:0000256" key="2">
    <source>
        <dbReference type="ARBA" id="ARBA00007809"/>
    </source>
</evidence>
<dbReference type="EMBL" id="AWUE01015333">
    <property type="protein sequence ID" value="OMO98479.1"/>
    <property type="molecule type" value="Genomic_DNA"/>
</dbReference>
<proteinExistence type="inferred from homology"/>
<comment type="caution">
    <text evidence="10">The sequence shown here is derived from an EMBL/GenBank/DDBJ whole genome shotgun (WGS) entry which is preliminary data.</text>
</comment>
<evidence type="ECO:0000256" key="1">
    <source>
        <dbReference type="ARBA" id="ARBA00004127"/>
    </source>
</evidence>
<feature type="transmembrane region" description="Helical" evidence="9">
    <location>
        <begin position="98"/>
        <end position="123"/>
    </location>
</feature>
<evidence type="ECO:0000313" key="10">
    <source>
        <dbReference type="EMBL" id="OMO98479.1"/>
    </source>
</evidence>
<dbReference type="FunFam" id="1.20.1280.290:FF:000002">
    <property type="entry name" value="Bidirectional sugar transporter SWEET"/>
    <property type="match status" value="1"/>
</dbReference>
<dbReference type="GO" id="GO:0051119">
    <property type="term" value="F:sugar transmembrane transporter activity"/>
    <property type="evidence" value="ECO:0007669"/>
    <property type="project" value="InterPro"/>
</dbReference>
<keyword evidence="4 10" id="KW-0762">Sugar transport</keyword>
<dbReference type="GO" id="GO:0016020">
    <property type="term" value="C:membrane"/>
    <property type="evidence" value="ECO:0007669"/>
    <property type="project" value="InterPro"/>
</dbReference>
<evidence type="ECO:0000256" key="4">
    <source>
        <dbReference type="ARBA" id="ARBA00022597"/>
    </source>
</evidence>